<sequence length="118" mass="13116">MHGPDGKVSPETSKTHLAVDWRIPCWVGIGHLERNWRSYLKGIGGMGRRFIRAVLKGGSTTLPEFGCSTEYPRVWLWTDVAPLHLALKLRRLIESFCYGSDLVRASHLGCKVKGPGGD</sequence>
<name>A0A0J6F721_COCPO</name>
<dbReference type="Proteomes" id="UP000054567">
    <property type="component" value="Unassembled WGS sequence"/>
</dbReference>
<reference evidence="2" key="3">
    <citation type="journal article" date="2010" name="Genome Res.">
        <title>Population genomic sequencing of Coccidioides fungi reveals recent hybridization and transposon control.</title>
        <authorList>
            <person name="Neafsey D.E."/>
            <person name="Barker B.M."/>
            <person name="Sharpton T.J."/>
            <person name="Stajich J.E."/>
            <person name="Park D.J."/>
            <person name="Whiston E."/>
            <person name="Hung C.-Y."/>
            <person name="McMahan C."/>
            <person name="White J."/>
            <person name="Sykes S."/>
            <person name="Heiman D."/>
            <person name="Young S."/>
            <person name="Zeng Q."/>
            <person name="Abouelleil A."/>
            <person name="Aftuck L."/>
            <person name="Bessette D."/>
            <person name="Brown A."/>
            <person name="FitzGerald M."/>
            <person name="Lui A."/>
            <person name="Macdonald J.P."/>
            <person name="Priest M."/>
            <person name="Orbach M.J."/>
            <person name="Galgiani J.N."/>
            <person name="Kirkland T.N."/>
            <person name="Cole G.T."/>
            <person name="Birren B.W."/>
            <person name="Henn M.R."/>
            <person name="Taylor J.W."/>
            <person name="Rounsley S.D."/>
        </authorList>
    </citation>
    <scope>NUCLEOTIDE SEQUENCE [LARGE SCALE GENOMIC DNA]</scope>
    <source>
        <strain evidence="2">RMSCC 3488</strain>
    </source>
</reference>
<evidence type="ECO:0000313" key="2">
    <source>
        <dbReference type="Proteomes" id="UP000054567"/>
    </source>
</evidence>
<dbReference type="VEuPathDB" id="FungiDB:CPAG_02324"/>
<organism evidence="1 2">
    <name type="scientific">Coccidioides posadasii RMSCC 3488</name>
    <dbReference type="NCBI Taxonomy" id="454284"/>
    <lineage>
        <taxon>Eukaryota</taxon>
        <taxon>Fungi</taxon>
        <taxon>Dikarya</taxon>
        <taxon>Ascomycota</taxon>
        <taxon>Pezizomycotina</taxon>
        <taxon>Eurotiomycetes</taxon>
        <taxon>Eurotiomycetidae</taxon>
        <taxon>Onygenales</taxon>
        <taxon>Onygenaceae</taxon>
        <taxon>Coccidioides</taxon>
    </lineage>
</organism>
<gene>
    <name evidence="1" type="ORF">CPAG_02324</name>
</gene>
<accession>A0A0J6F721</accession>
<proteinExistence type="predicted"/>
<dbReference type="AlphaFoldDB" id="A0A0J6F721"/>
<reference evidence="2" key="2">
    <citation type="journal article" date="2009" name="Genome Res.">
        <title>Comparative genomic analyses of the human fungal pathogens Coccidioides and their relatives.</title>
        <authorList>
            <person name="Sharpton T.J."/>
            <person name="Stajich J.E."/>
            <person name="Rounsley S.D."/>
            <person name="Gardner M.J."/>
            <person name="Wortman J.R."/>
            <person name="Jordar V.S."/>
            <person name="Maiti R."/>
            <person name="Kodira C.D."/>
            <person name="Neafsey D.E."/>
            <person name="Zeng Q."/>
            <person name="Hung C.-Y."/>
            <person name="McMahan C."/>
            <person name="Muszewska A."/>
            <person name="Grynberg M."/>
            <person name="Mandel M.A."/>
            <person name="Kellner E.M."/>
            <person name="Barker B.M."/>
            <person name="Galgiani J.N."/>
            <person name="Orbach M.J."/>
            <person name="Kirkland T.N."/>
            <person name="Cole G.T."/>
            <person name="Henn M.R."/>
            <person name="Birren B.W."/>
            <person name="Taylor J.W."/>
        </authorList>
    </citation>
    <scope>NUCLEOTIDE SEQUENCE [LARGE SCALE GENOMIC DNA]</scope>
    <source>
        <strain evidence="2">RMSCC 3488</strain>
    </source>
</reference>
<dbReference type="EMBL" id="DS268109">
    <property type="protein sequence ID" value="KMM65983.1"/>
    <property type="molecule type" value="Genomic_DNA"/>
</dbReference>
<protein>
    <submittedName>
        <fullName evidence="1">Uncharacterized protein</fullName>
    </submittedName>
</protein>
<reference evidence="1 2" key="1">
    <citation type="submission" date="2007-06" db="EMBL/GenBank/DDBJ databases">
        <title>The Genome Sequence of Coccidioides posadasii RMSCC_3488.</title>
        <authorList>
            <consortium name="Coccidioides Genome Resources Consortium"/>
            <consortium name="The Broad Institute Genome Sequencing Platform"/>
            <person name="Henn M.R."/>
            <person name="Sykes S."/>
            <person name="Young S."/>
            <person name="Jaffe D."/>
            <person name="Berlin A."/>
            <person name="Alvarez P."/>
            <person name="Butler J."/>
            <person name="Gnerre S."/>
            <person name="Grabherr M."/>
            <person name="Mauceli E."/>
            <person name="Brockman W."/>
            <person name="Kodira C."/>
            <person name="Alvarado L."/>
            <person name="Zeng Q."/>
            <person name="Crawford M."/>
            <person name="Antoine C."/>
            <person name="Devon K."/>
            <person name="Galgiani J."/>
            <person name="Orsborn K."/>
            <person name="Lewis M.L."/>
            <person name="Nusbaum C."/>
            <person name="Galagan J."/>
            <person name="Birren B."/>
        </authorList>
    </citation>
    <scope>NUCLEOTIDE SEQUENCE [LARGE SCALE GENOMIC DNA]</scope>
    <source>
        <strain evidence="1 2">RMSCC 3488</strain>
    </source>
</reference>
<evidence type="ECO:0000313" key="1">
    <source>
        <dbReference type="EMBL" id="KMM65983.1"/>
    </source>
</evidence>